<gene>
    <name evidence="7" type="ORF">METZ01_LOCUS66247</name>
</gene>
<evidence type="ECO:0000256" key="4">
    <source>
        <dbReference type="ARBA" id="ARBA00023002"/>
    </source>
</evidence>
<comment type="similarity">
    <text evidence="1">Belongs to the cytochrome P450 family.</text>
</comment>
<evidence type="ECO:0000256" key="5">
    <source>
        <dbReference type="ARBA" id="ARBA00023004"/>
    </source>
</evidence>
<evidence type="ECO:0008006" key="8">
    <source>
        <dbReference type="Google" id="ProtNLM"/>
    </source>
</evidence>
<dbReference type="AlphaFoldDB" id="A0A381THJ6"/>
<dbReference type="InterPro" id="IPR001128">
    <property type="entry name" value="Cyt_P450"/>
</dbReference>
<dbReference type="SUPFAM" id="SSF48264">
    <property type="entry name" value="Cytochrome P450"/>
    <property type="match status" value="1"/>
</dbReference>
<dbReference type="InterPro" id="IPR050196">
    <property type="entry name" value="Cytochrome_P450_Monoox"/>
</dbReference>
<keyword evidence="6" id="KW-0503">Monooxygenase</keyword>
<reference evidence="7" key="1">
    <citation type="submission" date="2018-05" db="EMBL/GenBank/DDBJ databases">
        <authorList>
            <person name="Lanie J.A."/>
            <person name="Ng W.-L."/>
            <person name="Kazmierczak K.M."/>
            <person name="Andrzejewski T.M."/>
            <person name="Davidsen T.M."/>
            <person name="Wayne K.J."/>
            <person name="Tettelin H."/>
            <person name="Glass J.I."/>
            <person name="Rusch D."/>
            <person name="Podicherti R."/>
            <person name="Tsui H.-C.T."/>
            <person name="Winkler M.E."/>
        </authorList>
    </citation>
    <scope>NUCLEOTIDE SEQUENCE</scope>
</reference>
<evidence type="ECO:0000256" key="2">
    <source>
        <dbReference type="ARBA" id="ARBA00022617"/>
    </source>
</evidence>
<dbReference type="PANTHER" id="PTHR24291:SF50">
    <property type="entry name" value="BIFUNCTIONAL ALBAFLAVENONE MONOOXYGENASE_TERPENE SYNTHASE"/>
    <property type="match status" value="1"/>
</dbReference>
<keyword evidence="3" id="KW-0479">Metal-binding</keyword>
<dbReference type="GO" id="GO:0020037">
    <property type="term" value="F:heme binding"/>
    <property type="evidence" value="ECO:0007669"/>
    <property type="project" value="InterPro"/>
</dbReference>
<keyword evidence="4" id="KW-0560">Oxidoreductase</keyword>
<dbReference type="PRINTS" id="PR00463">
    <property type="entry name" value="EP450I"/>
</dbReference>
<dbReference type="InterPro" id="IPR017972">
    <property type="entry name" value="Cyt_P450_CS"/>
</dbReference>
<dbReference type="GO" id="GO:0004497">
    <property type="term" value="F:monooxygenase activity"/>
    <property type="evidence" value="ECO:0007669"/>
    <property type="project" value="UniProtKB-KW"/>
</dbReference>
<name>A0A381THJ6_9ZZZZ</name>
<dbReference type="Pfam" id="PF00067">
    <property type="entry name" value="p450"/>
    <property type="match status" value="1"/>
</dbReference>
<sequence length="433" mass="50563">MTQNTKSFRLAPGPKETMDIDVNKTTLLNLQNIQKKYGNIVTIKNKNGRSALFINDPSEIHQILVRNYNRYAKGPGFERIEMLLGSGLIVSNGDTWRRARTMIQPSFSRQNIHKLIMQMIKCTKSRAIKWKRAATSKSTLNITQEMGTFALELILLSIFGDDYEDMIVKDGSNPFSFLSEDSVRDLTVVIKMRKLRTFILEIITRRRQSKANNQYDFLSMYVEAKDKNGRTFSDKELIDEIVTLIIAGYETSAGTLNWVWYLISQHPSVETLLLSESKKIIPKIDSINFESINQMKYTQWVIEETLRLYPPVWLFSRKSLKEDTLTEYDIPPDTDIYFSPYILHRTEKFWINPNNFDPSRFANDDKELKKSYYPFSLGPRRCLGEYFSFLEMKIHLGILIKQFTMNSEEQFPDLNLGINLRSKNEIYLQPKLR</sequence>
<dbReference type="PANTHER" id="PTHR24291">
    <property type="entry name" value="CYTOCHROME P450 FAMILY 4"/>
    <property type="match status" value="1"/>
</dbReference>
<dbReference type="GO" id="GO:0005506">
    <property type="term" value="F:iron ion binding"/>
    <property type="evidence" value="ECO:0007669"/>
    <property type="project" value="InterPro"/>
</dbReference>
<keyword evidence="2" id="KW-0349">Heme</keyword>
<evidence type="ECO:0000256" key="3">
    <source>
        <dbReference type="ARBA" id="ARBA00022723"/>
    </source>
</evidence>
<dbReference type="EMBL" id="UINC01004313">
    <property type="protein sequence ID" value="SVA13393.1"/>
    <property type="molecule type" value="Genomic_DNA"/>
</dbReference>
<evidence type="ECO:0000313" key="7">
    <source>
        <dbReference type="EMBL" id="SVA13393.1"/>
    </source>
</evidence>
<proteinExistence type="inferred from homology"/>
<dbReference type="PROSITE" id="PS00086">
    <property type="entry name" value="CYTOCHROME_P450"/>
    <property type="match status" value="1"/>
</dbReference>
<evidence type="ECO:0000256" key="6">
    <source>
        <dbReference type="ARBA" id="ARBA00023033"/>
    </source>
</evidence>
<organism evidence="7">
    <name type="scientific">marine metagenome</name>
    <dbReference type="NCBI Taxonomy" id="408172"/>
    <lineage>
        <taxon>unclassified sequences</taxon>
        <taxon>metagenomes</taxon>
        <taxon>ecological metagenomes</taxon>
    </lineage>
</organism>
<protein>
    <recommendedName>
        <fullName evidence="8">Cytochrome P450</fullName>
    </recommendedName>
</protein>
<dbReference type="InterPro" id="IPR036396">
    <property type="entry name" value="Cyt_P450_sf"/>
</dbReference>
<dbReference type="GO" id="GO:0016705">
    <property type="term" value="F:oxidoreductase activity, acting on paired donors, with incorporation or reduction of molecular oxygen"/>
    <property type="evidence" value="ECO:0007669"/>
    <property type="project" value="InterPro"/>
</dbReference>
<dbReference type="InterPro" id="IPR002401">
    <property type="entry name" value="Cyt_P450_E_grp-I"/>
</dbReference>
<dbReference type="Gene3D" id="1.10.630.10">
    <property type="entry name" value="Cytochrome P450"/>
    <property type="match status" value="1"/>
</dbReference>
<evidence type="ECO:0000256" key="1">
    <source>
        <dbReference type="ARBA" id="ARBA00010617"/>
    </source>
</evidence>
<keyword evidence="5" id="KW-0408">Iron</keyword>
<dbReference type="PRINTS" id="PR00385">
    <property type="entry name" value="P450"/>
</dbReference>
<accession>A0A381THJ6</accession>